<comment type="caution">
    <text evidence="2">The sequence shown here is derived from an EMBL/GenBank/DDBJ whole genome shotgun (WGS) entry which is preliminary data.</text>
</comment>
<dbReference type="AlphaFoldDB" id="A0A7C3KH84"/>
<proteinExistence type="predicted"/>
<feature type="transmembrane region" description="Helical" evidence="1">
    <location>
        <begin position="44"/>
        <end position="62"/>
    </location>
</feature>
<protein>
    <submittedName>
        <fullName evidence="2">Uncharacterized protein</fullName>
    </submittedName>
</protein>
<reference evidence="2" key="1">
    <citation type="journal article" date="2020" name="mSystems">
        <title>Genome- and Community-Level Interaction Insights into Carbon Utilization and Element Cycling Functions of Hydrothermarchaeota in Hydrothermal Sediment.</title>
        <authorList>
            <person name="Zhou Z."/>
            <person name="Liu Y."/>
            <person name="Xu W."/>
            <person name="Pan J."/>
            <person name="Luo Z.H."/>
            <person name="Li M."/>
        </authorList>
    </citation>
    <scope>NUCLEOTIDE SEQUENCE [LARGE SCALE GENOMIC DNA]</scope>
    <source>
        <strain evidence="2">SpSt-418</strain>
    </source>
</reference>
<organism evidence="2">
    <name type="scientific">Oscillatoriales cyanobacterium SpSt-418</name>
    <dbReference type="NCBI Taxonomy" id="2282169"/>
    <lineage>
        <taxon>Bacteria</taxon>
        <taxon>Bacillati</taxon>
        <taxon>Cyanobacteriota</taxon>
        <taxon>Cyanophyceae</taxon>
        <taxon>Oscillatoriophycideae</taxon>
        <taxon>Oscillatoriales</taxon>
    </lineage>
</organism>
<accession>A0A7C3KH84</accession>
<gene>
    <name evidence="2" type="ORF">ENR64_25060</name>
</gene>
<name>A0A7C3KH84_9CYAN</name>
<sequence>MSTAFSRPELQAIAKYHRLLLWSILAAIIANLSRLSLGDQPIGLLVYFLAAVFQIFALYKLGRTLKLSIVWMILLIVGLFIPLIGLLILLLMHDKAMKVMKSSGVKVGFMGADPDSI</sequence>
<keyword evidence="1" id="KW-0472">Membrane</keyword>
<feature type="transmembrane region" description="Helical" evidence="1">
    <location>
        <begin position="68"/>
        <end position="92"/>
    </location>
</feature>
<keyword evidence="1" id="KW-1133">Transmembrane helix</keyword>
<evidence type="ECO:0000313" key="2">
    <source>
        <dbReference type="EMBL" id="HFN00965.1"/>
    </source>
</evidence>
<evidence type="ECO:0000256" key="1">
    <source>
        <dbReference type="SAM" id="Phobius"/>
    </source>
</evidence>
<feature type="transmembrane region" description="Helical" evidence="1">
    <location>
        <begin position="20"/>
        <end position="37"/>
    </location>
</feature>
<dbReference type="EMBL" id="DSRU01000354">
    <property type="protein sequence ID" value="HFN00965.1"/>
    <property type="molecule type" value="Genomic_DNA"/>
</dbReference>
<keyword evidence="1" id="KW-0812">Transmembrane</keyword>